<keyword evidence="1" id="KW-1133">Transmembrane helix</keyword>
<keyword evidence="1" id="KW-0812">Transmembrane</keyword>
<evidence type="ECO:0000259" key="2">
    <source>
        <dbReference type="Pfam" id="PF01345"/>
    </source>
</evidence>
<dbReference type="NCBIfam" id="TIGR04131">
    <property type="entry name" value="Bac_Flav_CTERM"/>
    <property type="match status" value="1"/>
</dbReference>
<keyword evidence="4" id="KW-1185">Reference proteome</keyword>
<reference evidence="3" key="1">
    <citation type="submission" date="2022-06" db="EMBL/GenBank/DDBJ databases">
        <title>Solitalea sp. MAHUQ-68 isolated from rhizospheric soil.</title>
        <authorList>
            <person name="Huq M.A."/>
        </authorList>
    </citation>
    <scope>NUCLEOTIDE SEQUENCE</scope>
    <source>
        <strain evidence="3">MAHUQ-68</strain>
    </source>
</reference>
<proteinExistence type="predicted"/>
<accession>A0A9X2JEA3</accession>
<dbReference type="PANTHER" id="PTHR34819">
    <property type="entry name" value="LARGE CYSTEINE-RICH PERIPLASMIC PROTEIN OMCB"/>
    <property type="match status" value="1"/>
</dbReference>
<dbReference type="Gene3D" id="2.60.40.1170">
    <property type="entry name" value="Mu homology domain, subdomain B"/>
    <property type="match status" value="1"/>
</dbReference>
<dbReference type="InterPro" id="IPR051172">
    <property type="entry name" value="Chlamydia_OmcB"/>
</dbReference>
<name>A0A9X2JEA3_9SPHI</name>
<feature type="domain" description="DUF11" evidence="2">
    <location>
        <begin position="308"/>
        <end position="421"/>
    </location>
</feature>
<dbReference type="InterPro" id="IPR001434">
    <property type="entry name" value="OmcB-like_DUF11"/>
</dbReference>
<organism evidence="3 4">
    <name type="scientific">Solitalea agri</name>
    <dbReference type="NCBI Taxonomy" id="2953739"/>
    <lineage>
        <taxon>Bacteria</taxon>
        <taxon>Pseudomonadati</taxon>
        <taxon>Bacteroidota</taxon>
        <taxon>Sphingobacteriia</taxon>
        <taxon>Sphingobacteriales</taxon>
        <taxon>Sphingobacteriaceae</taxon>
        <taxon>Solitalea</taxon>
    </lineage>
</organism>
<dbReference type="InterPro" id="IPR026341">
    <property type="entry name" value="T9SS_type_B"/>
</dbReference>
<keyword evidence="1" id="KW-0472">Membrane</keyword>
<evidence type="ECO:0000256" key="1">
    <source>
        <dbReference type="SAM" id="Phobius"/>
    </source>
</evidence>
<sequence>MDTYSRRSISRSNFYKYQRWLITFFVFFISIIFLASFAIAKNINRSYYDFILTSVDSADLAIQKTINVKTVAVGKQLTYNIKINNKGPANAQNVVVTDTLPKELVYTSSTVNLGSVEVNGQTVKWLVGTLPKKTAENMQLTVTVVKAGSFKNKAKITSTTKTICKCNDKVTSTEVVAKDTSDVSIVKTVNKKLVNEGDTLSYFITISNNGPSPALKVKVKDILPTELSYEFSSNNNVSFDINTHQLAWEVDELPVGQSRSVAVKVKAVKVGTATNTAVVTSVATDPDLSNNVSTAEDVTINAKPKKADVSIIKSADKQFAPIETDFHYAFLIENKGPDTAKFIVLKDTLNEKTLYKDYKVDEGLLVYDSFYNSFIYTLDALPPGRQIIVTVGVKAIKTGSVINKAIIESQTEDPVLVNNTSIYYNKIVGLRIPNVFTPNGDNLNDTFQIEGLDTWAFNELKVMNRWGNSVYEKINYANNWGGDQLPPGTYYYVLTVKNEMADAQSITGWVAILRK</sequence>
<dbReference type="NCBIfam" id="TIGR01451">
    <property type="entry name" value="B_ant_repeat"/>
    <property type="match status" value="2"/>
</dbReference>
<dbReference type="Gene3D" id="2.60.40.3080">
    <property type="match status" value="1"/>
</dbReference>
<comment type="caution">
    <text evidence="3">The sequence shown here is derived from an EMBL/GenBank/DDBJ whole genome shotgun (WGS) entry which is preliminary data.</text>
</comment>
<dbReference type="Pfam" id="PF13585">
    <property type="entry name" value="CHU_C"/>
    <property type="match status" value="1"/>
</dbReference>
<dbReference type="AlphaFoldDB" id="A0A9X2JEA3"/>
<evidence type="ECO:0000313" key="3">
    <source>
        <dbReference type="EMBL" id="MCO4292166.1"/>
    </source>
</evidence>
<feature type="domain" description="DUF11" evidence="2">
    <location>
        <begin position="182"/>
        <end position="295"/>
    </location>
</feature>
<dbReference type="RefSeq" id="WP_252586450.1">
    <property type="nucleotide sequence ID" value="NZ_JAMWYS010000024.1"/>
</dbReference>
<dbReference type="EMBL" id="JAMWYS010000024">
    <property type="protein sequence ID" value="MCO4292166.1"/>
    <property type="molecule type" value="Genomic_DNA"/>
</dbReference>
<dbReference type="PANTHER" id="PTHR34819:SF3">
    <property type="entry name" value="CELL SURFACE PROTEIN"/>
    <property type="match status" value="1"/>
</dbReference>
<protein>
    <submittedName>
        <fullName evidence="3">Gliding motility-associated C-terminal domain-containing protein</fullName>
    </submittedName>
</protein>
<feature type="transmembrane region" description="Helical" evidence="1">
    <location>
        <begin position="20"/>
        <end position="40"/>
    </location>
</feature>
<gene>
    <name evidence="3" type="ORF">NF867_04740</name>
</gene>
<dbReference type="Proteomes" id="UP001155182">
    <property type="component" value="Unassembled WGS sequence"/>
</dbReference>
<evidence type="ECO:0000313" key="4">
    <source>
        <dbReference type="Proteomes" id="UP001155182"/>
    </source>
</evidence>
<dbReference type="Pfam" id="PF01345">
    <property type="entry name" value="DUF11"/>
    <property type="match status" value="3"/>
</dbReference>
<dbReference type="InterPro" id="IPR047589">
    <property type="entry name" value="DUF11_rpt"/>
</dbReference>
<feature type="domain" description="DUF11" evidence="2">
    <location>
        <begin position="59"/>
        <end position="172"/>
    </location>
</feature>